<keyword evidence="16" id="KW-1185">Reference proteome</keyword>
<evidence type="ECO:0000256" key="12">
    <source>
        <dbReference type="PROSITE-ProRule" id="PRU00125"/>
    </source>
</evidence>
<evidence type="ECO:0000256" key="10">
    <source>
        <dbReference type="ARBA" id="ARBA00023212"/>
    </source>
</evidence>
<evidence type="ECO:0000256" key="2">
    <source>
        <dbReference type="ARBA" id="ARBA00004246"/>
    </source>
</evidence>
<dbReference type="GO" id="GO:0055120">
    <property type="term" value="C:striated muscle dense body"/>
    <property type="evidence" value="ECO:0007669"/>
    <property type="project" value="UniProtKB-ARBA"/>
</dbReference>
<dbReference type="SMART" id="SM00132">
    <property type="entry name" value="LIM"/>
    <property type="match status" value="4"/>
</dbReference>
<dbReference type="GO" id="GO:0031430">
    <property type="term" value="C:M band"/>
    <property type="evidence" value="ECO:0007669"/>
    <property type="project" value="UniProtKB-SubCell"/>
</dbReference>
<evidence type="ECO:0000256" key="5">
    <source>
        <dbReference type="ARBA" id="ARBA00022723"/>
    </source>
</evidence>
<dbReference type="CDD" id="cd09338">
    <property type="entry name" value="LIM3_Paxillin_like"/>
    <property type="match status" value="1"/>
</dbReference>
<feature type="compositionally biased region" description="Polar residues" evidence="13">
    <location>
        <begin position="182"/>
        <end position="191"/>
    </location>
</feature>
<evidence type="ECO:0000256" key="1">
    <source>
        <dbReference type="ARBA" id="ARBA00004245"/>
    </source>
</evidence>
<dbReference type="CDD" id="cd09411">
    <property type="entry name" value="LIM4_Paxillin"/>
    <property type="match status" value="1"/>
</dbReference>
<dbReference type="EMBL" id="CALOZG010000001">
    <property type="protein sequence ID" value="CAH3889717.1"/>
    <property type="molecule type" value="Genomic_DNA"/>
</dbReference>
<comment type="caution">
    <text evidence="15">The sequence shown here is derived from an EMBL/GenBank/DDBJ whole genome shotgun (WGS) entry which is preliminary data.</text>
</comment>
<organism evidence="15 16">
    <name type="scientific">Pieris brassicae</name>
    <name type="common">White butterfly</name>
    <name type="synonym">Large white butterfly</name>
    <dbReference type="NCBI Taxonomy" id="7116"/>
    <lineage>
        <taxon>Eukaryota</taxon>
        <taxon>Metazoa</taxon>
        <taxon>Ecdysozoa</taxon>
        <taxon>Arthropoda</taxon>
        <taxon>Hexapoda</taxon>
        <taxon>Insecta</taxon>
        <taxon>Pterygota</taxon>
        <taxon>Neoptera</taxon>
        <taxon>Endopterygota</taxon>
        <taxon>Lepidoptera</taxon>
        <taxon>Glossata</taxon>
        <taxon>Ditrysia</taxon>
        <taxon>Papilionoidea</taxon>
        <taxon>Pieridae</taxon>
        <taxon>Pierinae</taxon>
        <taxon>Pieris</taxon>
    </lineage>
</organism>
<dbReference type="PANTHER" id="PTHR24216">
    <property type="entry name" value="PAXILLIN-RELATED"/>
    <property type="match status" value="1"/>
</dbReference>
<evidence type="ECO:0000256" key="9">
    <source>
        <dbReference type="ARBA" id="ARBA00023038"/>
    </source>
</evidence>
<gene>
    <name evidence="15" type="ORF">PIBRA_LOCUS755</name>
</gene>
<dbReference type="Proteomes" id="UP001152562">
    <property type="component" value="Unassembled WGS sequence"/>
</dbReference>
<dbReference type="PROSITE" id="PS00478">
    <property type="entry name" value="LIM_DOMAIN_1"/>
    <property type="match status" value="3"/>
</dbReference>
<dbReference type="SUPFAM" id="SSF57716">
    <property type="entry name" value="Glucocorticoid receptor-like (DNA-binding domain)"/>
    <property type="match status" value="5"/>
</dbReference>
<evidence type="ECO:0000259" key="14">
    <source>
        <dbReference type="PROSITE" id="PS50023"/>
    </source>
</evidence>
<dbReference type="FunFam" id="2.10.110.10:FF:000009">
    <property type="entry name" value="Paxillin isoform 1"/>
    <property type="match status" value="1"/>
</dbReference>
<evidence type="ECO:0000256" key="4">
    <source>
        <dbReference type="ARBA" id="ARBA00022553"/>
    </source>
</evidence>
<dbReference type="InterPro" id="IPR001904">
    <property type="entry name" value="Paxillin_Lim_dom4"/>
</dbReference>
<evidence type="ECO:0000256" key="6">
    <source>
        <dbReference type="ARBA" id="ARBA00022737"/>
    </source>
</evidence>
<sequence length="667" mass="73885">MASVRTRSASPKTVSFSPVLERKYSADRPSYPPELNPSDWRKYFTDFSSYLVNDDVYGKILKTQTEREPQTDYAEVFEACEGLDALLADLQNSINPGRVSSPSGRTTSPSARTSSPGRTASPIGRGSSPGRLSSQGGSLNSPTSTGYGSINGSRNIGSDYAKPASPTYQNTTVVHEKAVPKYTNQSFTPSYGANPGYGRTGRGNLSELDTLLDDLSNARYGNYAEKNYTERSDNYTRTNGDASPASTRPTVDSLLDQLSTDVHNGRGSTSPIPPSGSLPRPGTKQVTVTVQETIVEPAQQQIPVEHETPVHTHRHQHASSATKELDDLMASLSDFKSNISLGPHSLLSLTTDRIPVSAGAPSVDSGAHVYRENRAWQEQYRSNPRQPESASLEHMLGSLRADMSRQGVQTPQKGCCNACEKPIVGQVITALGRTWHPEHFTCAHCNQELGTRNFFERDGRPYCEPDYHNLFSPRCAYCNGPILDKCVTALEKTWHTEHFFCAQCGQQFGEEGFHERDGKPYCRADYFDMFAPKCGGCNKPIMENYISALNTQWHPDCFVCKDCQTAVKGKTFYAMEGKPECREPFHGGSFFEHEGHPYCETHYHGKRGSLCAGCHKPIAGRCITAMFRKFHPEHFVCAFCLRQLNKGTFKEQNDKPYCHTCFDKLFG</sequence>
<keyword evidence="5 12" id="KW-0479">Metal-binding</keyword>
<proteinExistence type="predicted"/>
<feature type="compositionally biased region" description="Low complexity" evidence="13">
    <location>
        <begin position="97"/>
        <end position="119"/>
    </location>
</feature>
<dbReference type="GO" id="GO:0005925">
    <property type="term" value="C:focal adhesion"/>
    <property type="evidence" value="ECO:0007669"/>
    <property type="project" value="UniProtKB-SubCell"/>
</dbReference>
<dbReference type="FunFam" id="2.10.110.10:FF:000018">
    <property type="entry name" value="Paxillin isoform 1"/>
    <property type="match status" value="1"/>
</dbReference>
<accession>A0A9P0SMN6</accession>
<evidence type="ECO:0000256" key="8">
    <source>
        <dbReference type="ARBA" id="ARBA00022949"/>
    </source>
</evidence>
<dbReference type="Gene3D" id="2.10.110.10">
    <property type="entry name" value="Cysteine Rich Protein"/>
    <property type="match status" value="5"/>
</dbReference>
<feature type="compositionally biased region" description="Polar residues" evidence="13">
    <location>
        <begin position="130"/>
        <end position="156"/>
    </location>
</feature>
<feature type="region of interest" description="Disordered" evidence="13">
    <location>
        <begin position="180"/>
        <end position="204"/>
    </location>
</feature>
<dbReference type="GO" id="GO:0046872">
    <property type="term" value="F:metal ion binding"/>
    <property type="evidence" value="ECO:0007669"/>
    <property type="project" value="UniProtKB-KW"/>
</dbReference>
<reference evidence="15" key="1">
    <citation type="submission" date="2022-05" db="EMBL/GenBank/DDBJ databases">
        <authorList>
            <person name="Okamura Y."/>
        </authorList>
    </citation>
    <scope>NUCLEOTIDE SEQUENCE</scope>
</reference>
<feature type="region of interest" description="Disordered" evidence="13">
    <location>
        <begin position="223"/>
        <end position="283"/>
    </location>
</feature>
<dbReference type="PROSITE" id="PS50023">
    <property type="entry name" value="LIM_DOMAIN_2"/>
    <property type="match status" value="4"/>
</dbReference>
<dbReference type="InterPro" id="IPR001781">
    <property type="entry name" value="Znf_LIM"/>
</dbReference>
<dbReference type="FunFam" id="2.10.110.10:FF:000012">
    <property type="entry name" value="Paxillin isoform 1"/>
    <property type="match status" value="1"/>
</dbReference>
<evidence type="ECO:0000256" key="3">
    <source>
        <dbReference type="ARBA" id="ARBA00022490"/>
    </source>
</evidence>
<keyword evidence="6" id="KW-0677">Repeat</keyword>
<evidence type="ECO:0000256" key="7">
    <source>
        <dbReference type="ARBA" id="ARBA00022833"/>
    </source>
</evidence>
<dbReference type="PANTHER" id="PTHR24216:SF8">
    <property type="entry name" value="PAXILLIN, ISOFORM F"/>
    <property type="match status" value="1"/>
</dbReference>
<feature type="region of interest" description="Disordered" evidence="13">
    <location>
        <begin position="94"/>
        <end position="168"/>
    </location>
</feature>
<keyword evidence="9 12" id="KW-0440">LIM domain</keyword>
<feature type="domain" description="LIM zinc-binding" evidence="14">
    <location>
        <begin position="532"/>
        <end position="609"/>
    </location>
</feature>
<evidence type="ECO:0000256" key="13">
    <source>
        <dbReference type="SAM" id="MobiDB-lite"/>
    </source>
</evidence>
<feature type="domain" description="LIM zinc-binding" evidence="14">
    <location>
        <begin position="414"/>
        <end position="473"/>
    </location>
</feature>
<keyword evidence="8" id="KW-0965">Cell junction</keyword>
<dbReference type="AlphaFoldDB" id="A0A9P0SMN6"/>
<keyword evidence="7 12" id="KW-0862">Zinc</keyword>
<keyword evidence="10" id="KW-0206">Cytoskeleton</keyword>
<comment type="subcellular location">
    <subcellularLocation>
        <location evidence="2">Cell junction</location>
        <location evidence="2">Focal adhesion</location>
    </subcellularLocation>
    <subcellularLocation>
        <location evidence="1">Cytoplasm</location>
        <location evidence="1">Cytoskeleton</location>
    </subcellularLocation>
    <subcellularLocation>
        <location evidence="11">Cytoplasm</location>
        <location evidence="11">Myofibril</location>
        <location evidence="11">Sarcomere</location>
        <location evidence="11">M line</location>
    </subcellularLocation>
</comment>
<dbReference type="CDD" id="cd09337">
    <property type="entry name" value="LIM2_Paxillin_like"/>
    <property type="match status" value="1"/>
</dbReference>
<feature type="domain" description="LIM zinc-binding" evidence="14">
    <location>
        <begin position="474"/>
        <end position="531"/>
    </location>
</feature>
<dbReference type="GO" id="GO:0005856">
    <property type="term" value="C:cytoskeleton"/>
    <property type="evidence" value="ECO:0007669"/>
    <property type="project" value="UniProtKB-SubCell"/>
</dbReference>
<evidence type="ECO:0000313" key="16">
    <source>
        <dbReference type="Proteomes" id="UP001152562"/>
    </source>
</evidence>
<evidence type="ECO:0000313" key="15">
    <source>
        <dbReference type="EMBL" id="CAH3889717.1"/>
    </source>
</evidence>
<name>A0A9P0SMN6_PIEBR</name>
<keyword evidence="4" id="KW-0597">Phosphoprotein</keyword>
<dbReference type="Pfam" id="PF00412">
    <property type="entry name" value="LIM"/>
    <property type="match status" value="4"/>
</dbReference>
<feature type="compositionally biased region" description="Polar residues" evidence="13">
    <location>
        <begin position="235"/>
        <end position="270"/>
    </location>
</feature>
<protein>
    <recommendedName>
        <fullName evidence="14">LIM zinc-binding domain-containing protein</fullName>
    </recommendedName>
</protein>
<dbReference type="InterPro" id="IPR047075">
    <property type="entry name" value="Paxillin_TGFB1I1_LIM_dom1"/>
</dbReference>
<dbReference type="CDD" id="cd09336">
    <property type="entry name" value="LIM1_Paxillin_like"/>
    <property type="match status" value="1"/>
</dbReference>
<evidence type="ECO:0000256" key="11">
    <source>
        <dbReference type="ARBA" id="ARBA00037833"/>
    </source>
</evidence>
<dbReference type="FunFam" id="2.10.110.10:FF:000008">
    <property type="entry name" value="Paxillin isoform 1"/>
    <property type="match status" value="1"/>
</dbReference>
<feature type="domain" description="LIM zinc-binding" evidence="14">
    <location>
        <begin position="610"/>
        <end position="667"/>
    </location>
</feature>
<keyword evidence="3" id="KW-0963">Cytoplasm</keyword>